<dbReference type="AlphaFoldDB" id="A0A2T0B4L0"/>
<accession>A0A2T0B4L0</accession>
<reference evidence="6 7" key="1">
    <citation type="submission" date="2018-03" db="EMBL/GenBank/DDBJ databases">
        <title>Genome sequence of Clostridium liquoris DSM 100320.</title>
        <authorList>
            <person name="Poehlein A."/>
            <person name="Daniel R."/>
        </authorList>
    </citation>
    <scope>NUCLEOTIDE SEQUENCE [LARGE SCALE GENOMIC DNA]</scope>
    <source>
        <strain evidence="6 7">DSM 100320</strain>
    </source>
</reference>
<name>A0A2T0B4L0_9CLOT</name>
<evidence type="ECO:0000256" key="4">
    <source>
        <dbReference type="ARBA" id="ARBA00025604"/>
    </source>
</evidence>
<dbReference type="GO" id="GO:0022627">
    <property type="term" value="C:cytosolic small ribosomal subunit"/>
    <property type="evidence" value="ECO:0007669"/>
    <property type="project" value="TreeGrafter"/>
</dbReference>
<organism evidence="6 7">
    <name type="scientific">Clostridium liquoris</name>
    <dbReference type="NCBI Taxonomy" id="1289519"/>
    <lineage>
        <taxon>Bacteria</taxon>
        <taxon>Bacillati</taxon>
        <taxon>Bacillota</taxon>
        <taxon>Clostridia</taxon>
        <taxon>Eubacteriales</taxon>
        <taxon>Clostridiaceae</taxon>
        <taxon>Clostridium</taxon>
    </lineage>
</organism>
<dbReference type="PRINTS" id="PR00681">
    <property type="entry name" value="RIBOSOMALS1"/>
</dbReference>
<protein>
    <submittedName>
        <fullName evidence="6">30S ribosomal protein S1</fullName>
    </submittedName>
</protein>
<evidence type="ECO:0000313" key="6">
    <source>
        <dbReference type="EMBL" id="PRR78824.1"/>
    </source>
</evidence>
<dbReference type="Pfam" id="PF00575">
    <property type="entry name" value="S1"/>
    <property type="match status" value="4"/>
</dbReference>
<gene>
    <name evidence="6" type="primary">rps1_2</name>
    <name evidence="6" type="ORF">CLLI_14060</name>
</gene>
<dbReference type="CDD" id="cd04465">
    <property type="entry name" value="S1_RPS1_repeat_ec2_hs2"/>
    <property type="match status" value="1"/>
</dbReference>
<dbReference type="GO" id="GO:0003735">
    <property type="term" value="F:structural constituent of ribosome"/>
    <property type="evidence" value="ECO:0007669"/>
    <property type="project" value="TreeGrafter"/>
</dbReference>
<dbReference type="FunFam" id="2.40.50.140:FF:000051">
    <property type="entry name" value="RNA-binding transcriptional accessory protein"/>
    <property type="match status" value="1"/>
</dbReference>
<dbReference type="Proteomes" id="UP000239706">
    <property type="component" value="Unassembled WGS sequence"/>
</dbReference>
<feature type="domain" description="S1 motif" evidence="5">
    <location>
        <begin position="195"/>
        <end position="263"/>
    </location>
</feature>
<dbReference type="SMART" id="SM00316">
    <property type="entry name" value="S1"/>
    <property type="match status" value="4"/>
</dbReference>
<dbReference type="RefSeq" id="WP_106063520.1">
    <property type="nucleotide sequence ID" value="NZ_PVXO01000036.1"/>
</dbReference>
<sequence length="386" mass="43106">MENNNEEISMNEIMGEIEKSMKRIHEGDVVKGTVVSVSSDEVLVNIGYMADGIISSNELSQEDILNPGDEIYVYILKINDGEGNVALSKKKADEIKTWDDLQEDFNSATIFKVKVSQIVRGGAIAYINGIRAFIPASHISYSYVKDLNSFINKEINVKIIEFDKYKGKVVLSAKEVEKEEVEKIKEKLWESLQKGEKRMGTVTRIVKFGAFVDLGGVEGLIHLNDLSWKRVNNPSEVVSVGDKVSVYVLDFDKEKNRISLGLKDVAEDPWKLAISKYKVGEIVEGKVVKLLDFGAFVELEDGLEGLVHITEISDDRILKPSDVLNIGDRVKVKILEIDEEAKKMSLSIKAGNSASSEEISKYNDNDGGVTLGDLLKDKFKDFNFEK</sequence>
<dbReference type="FunFam" id="2.40.50.140:FF:000103">
    <property type="entry name" value="protein RRP5 homolog"/>
    <property type="match status" value="1"/>
</dbReference>
<feature type="domain" description="S1 motif" evidence="5">
    <location>
        <begin position="108"/>
        <end position="174"/>
    </location>
</feature>
<evidence type="ECO:0000259" key="5">
    <source>
        <dbReference type="PROSITE" id="PS50126"/>
    </source>
</evidence>
<dbReference type="PROSITE" id="PS50126">
    <property type="entry name" value="S1"/>
    <property type="match status" value="4"/>
</dbReference>
<dbReference type="InterPro" id="IPR035104">
    <property type="entry name" value="Ribosomal_protein_S1-like"/>
</dbReference>
<dbReference type="EMBL" id="PVXO01000036">
    <property type="protein sequence ID" value="PRR78824.1"/>
    <property type="molecule type" value="Genomic_DNA"/>
</dbReference>
<dbReference type="GO" id="GO:0006412">
    <property type="term" value="P:translation"/>
    <property type="evidence" value="ECO:0007669"/>
    <property type="project" value="TreeGrafter"/>
</dbReference>
<evidence type="ECO:0000313" key="7">
    <source>
        <dbReference type="Proteomes" id="UP000239706"/>
    </source>
</evidence>
<dbReference type="SUPFAM" id="SSF50249">
    <property type="entry name" value="Nucleic acid-binding proteins"/>
    <property type="match status" value="4"/>
</dbReference>
<comment type="caution">
    <text evidence="6">The sequence shown here is derived from an EMBL/GenBank/DDBJ whole genome shotgun (WGS) entry which is preliminary data.</text>
</comment>
<evidence type="ECO:0000256" key="3">
    <source>
        <dbReference type="ARBA" id="ARBA00023274"/>
    </source>
</evidence>
<evidence type="ECO:0000256" key="2">
    <source>
        <dbReference type="ARBA" id="ARBA00022980"/>
    </source>
</evidence>
<keyword evidence="2 6" id="KW-0689">Ribosomal protein</keyword>
<comment type="similarity">
    <text evidence="1">Belongs to the bacterial ribosomal protein bS1 family.</text>
</comment>
<dbReference type="PANTHER" id="PTHR10724:SF7">
    <property type="entry name" value="SMALL RIBOSOMAL SUBUNIT PROTEIN BS1C"/>
    <property type="match status" value="1"/>
</dbReference>
<evidence type="ECO:0000256" key="1">
    <source>
        <dbReference type="ARBA" id="ARBA00006767"/>
    </source>
</evidence>
<dbReference type="InterPro" id="IPR050437">
    <property type="entry name" value="Ribos_protein_bS1-like"/>
</dbReference>
<dbReference type="CDD" id="cd05688">
    <property type="entry name" value="S1_RPS1_repeat_ec3"/>
    <property type="match status" value="1"/>
</dbReference>
<dbReference type="InterPro" id="IPR012340">
    <property type="entry name" value="NA-bd_OB-fold"/>
</dbReference>
<proteinExistence type="inferred from homology"/>
<dbReference type="OrthoDB" id="9804077at2"/>
<dbReference type="NCBIfam" id="NF005208">
    <property type="entry name" value="PRK06676.1"/>
    <property type="match status" value="1"/>
</dbReference>
<feature type="domain" description="S1 motif" evidence="5">
    <location>
        <begin position="280"/>
        <end position="349"/>
    </location>
</feature>
<keyword evidence="3" id="KW-0687">Ribonucleoprotein</keyword>
<dbReference type="GO" id="GO:0003729">
    <property type="term" value="F:mRNA binding"/>
    <property type="evidence" value="ECO:0007669"/>
    <property type="project" value="TreeGrafter"/>
</dbReference>
<keyword evidence="7" id="KW-1185">Reference proteome</keyword>
<feature type="domain" description="S1 motif" evidence="5">
    <location>
        <begin position="27"/>
        <end position="90"/>
    </location>
</feature>
<dbReference type="Gene3D" id="2.40.50.140">
    <property type="entry name" value="Nucleic acid-binding proteins"/>
    <property type="match status" value="4"/>
</dbReference>
<dbReference type="InterPro" id="IPR003029">
    <property type="entry name" value="S1_domain"/>
</dbReference>
<comment type="function">
    <text evidence="4">Binds mRNA; thus facilitating recognition of the initiation point. It is needed to translate mRNA with a short Shine-Dalgarno (SD) purine-rich sequence.</text>
</comment>
<dbReference type="CDD" id="cd05687">
    <property type="entry name" value="S1_RPS1_repeat_ec1_hs1"/>
    <property type="match status" value="1"/>
</dbReference>
<dbReference type="PANTHER" id="PTHR10724">
    <property type="entry name" value="30S RIBOSOMAL PROTEIN S1"/>
    <property type="match status" value="1"/>
</dbReference>